<accession>A0A7C9JJP7</accession>
<sequence length="122" mass="12798">MVTNVLIAVRTLVLFIAPITAGLLLTTPSGLALHSASAYTMFTVAVVHVIVTIVQWRPLGGSPQPILYAALFLALTLVQVALGIAGVAVAHVPLGVLMFGLSLVQLSRARTEPGRPRPERPA</sequence>
<feature type="transmembrane region" description="Helical" evidence="1">
    <location>
        <begin position="7"/>
        <end position="25"/>
    </location>
</feature>
<comment type="caution">
    <text evidence="2">The sequence shown here is derived from an EMBL/GenBank/DDBJ whole genome shotgun (WGS) entry which is preliminary data.</text>
</comment>
<dbReference type="EMBL" id="WXEW01000012">
    <property type="protein sequence ID" value="NAS26843.1"/>
    <property type="molecule type" value="Genomic_DNA"/>
</dbReference>
<dbReference type="Proteomes" id="UP000479526">
    <property type="component" value="Unassembled WGS sequence"/>
</dbReference>
<feature type="transmembrane region" description="Helical" evidence="1">
    <location>
        <begin position="31"/>
        <end position="54"/>
    </location>
</feature>
<organism evidence="2 3">
    <name type="scientific">Herbidospora solisilvae</name>
    <dbReference type="NCBI Taxonomy" id="2696284"/>
    <lineage>
        <taxon>Bacteria</taxon>
        <taxon>Bacillati</taxon>
        <taxon>Actinomycetota</taxon>
        <taxon>Actinomycetes</taxon>
        <taxon>Streptosporangiales</taxon>
        <taxon>Streptosporangiaceae</taxon>
        <taxon>Herbidospora</taxon>
    </lineage>
</organism>
<protein>
    <submittedName>
        <fullName evidence="2">Uncharacterized protein</fullName>
    </submittedName>
</protein>
<keyword evidence="1" id="KW-1133">Transmembrane helix</keyword>
<keyword evidence="1" id="KW-0472">Membrane</keyword>
<dbReference type="RefSeq" id="WP_161483824.1">
    <property type="nucleotide sequence ID" value="NZ_WXEW01000012.1"/>
</dbReference>
<reference evidence="2 3" key="1">
    <citation type="submission" date="2020-01" db="EMBL/GenBank/DDBJ databases">
        <title>Herbidospora sp. NEAU-GS84 nov., a novel actinomycete isolated from soil.</title>
        <authorList>
            <person name="Han L."/>
        </authorList>
    </citation>
    <scope>NUCLEOTIDE SEQUENCE [LARGE SCALE GENOMIC DNA]</scope>
    <source>
        <strain evidence="2 3">NEAU-GS84</strain>
    </source>
</reference>
<proteinExistence type="predicted"/>
<dbReference type="AlphaFoldDB" id="A0A7C9JJP7"/>
<keyword evidence="3" id="KW-1185">Reference proteome</keyword>
<feature type="transmembrane region" description="Helical" evidence="1">
    <location>
        <begin position="66"/>
        <end position="84"/>
    </location>
</feature>
<name>A0A7C9JJP7_9ACTN</name>
<evidence type="ECO:0000313" key="3">
    <source>
        <dbReference type="Proteomes" id="UP000479526"/>
    </source>
</evidence>
<evidence type="ECO:0000313" key="2">
    <source>
        <dbReference type="EMBL" id="NAS26843.1"/>
    </source>
</evidence>
<keyword evidence="1" id="KW-0812">Transmembrane</keyword>
<evidence type="ECO:0000256" key="1">
    <source>
        <dbReference type="SAM" id="Phobius"/>
    </source>
</evidence>
<gene>
    <name evidence="2" type="ORF">GT755_34895</name>
</gene>